<protein>
    <submittedName>
        <fullName evidence="1">Uncharacterized protein</fullName>
    </submittedName>
</protein>
<dbReference type="AlphaFoldDB" id="A0A0E9WY06"/>
<accession>A0A0E9WY06</accession>
<organism evidence="1">
    <name type="scientific">Anguilla anguilla</name>
    <name type="common">European freshwater eel</name>
    <name type="synonym">Muraena anguilla</name>
    <dbReference type="NCBI Taxonomy" id="7936"/>
    <lineage>
        <taxon>Eukaryota</taxon>
        <taxon>Metazoa</taxon>
        <taxon>Chordata</taxon>
        <taxon>Craniata</taxon>
        <taxon>Vertebrata</taxon>
        <taxon>Euteleostomi</taxon>
        <taxon>Actinopterygii</taxon>
        <taxon>Neopterygii</taxon>
        <taxon>Teleostei</taxon>
        <taxon>Anguilliformes</taxon>
        <taxon>Anguillidae</taxon>
        <taxon>Anguilla</taxon>
    </lineage>
</organism>
<sequence length="77" mass="8504">MTELSLYSGRETVMVSRACTRTFSLNISLAAVVLSLLRTSVPGNTFLYCSGGRPCSWMSTVRKVFTLTLTKRTSFNS</sequence>
<evidence type="ECO:0000313" key="1">
    <source>
        <dbReference type="EMBL" id="JAH95352.1"/>
    </source>
</evidence>
<name>A0A0E9WY06_ANGAN</name>
<reference evidence="1" key="2">
    <citation type="journal article" date="2015" name="Fish Shellfish Immunol.">
        <title>Early steps in the European eel (Anguilla anguilla)-Vibrio vulnificus interaction in the gills: Role of the RtxA13 toxin.</title>
        <authorList>
            <person name="Callol A."/>
            <person name="Pajuelo D."/>
            <person name="Ebbesson L."/>
            <person name="Teles M."/>
            <person name="MacKenzie S."/>
            <person name="Amaro C."/>
        </authorList>
    </citation>
    <scope>NUCLEOTIDE SEQUENCE</scope>
</reference>
<dbReference type="EMBL" id="GBXM01013225">
    <property type="protein sequence ID" value="JAH95352.1"/>
    <property type="molecule type" value="Transcribed_RNA"/>
</dbReference>
<proteinExistence type="predicted"/>
<reference evidence="1" key="1">
    <citation type="submission" date="2014-11" db="EMBL/GenBank/DDBJ databases">
        <authorList>
            <person name="Amaro Gonzalez C."/>
        </authorList>
    </citation>
    <scope>NUCLEOTIDE SEQUENCE</scope>
</reference>